<dbReference type="Proteomes" id="UP000194450">
    <property type="component" value="Unassembled WGS sequence"/>
</dbReference>
<dbReference type="AlphaFoldDB" id="A0A1Y6E9L9"/>
<name>A0A1Y6E9L9_9GAMM</name>
<proteinExistence type="predicted"/>
<dbReference type="EMBL" id="FXWH01000001">
    <property type="protein sequence ID" value="SMQ59288.1"/>
    <property type="molecule type" value="Genomic_DNA"/>
</dbReference>
<reference evidence="2" key="1">
    <citation type="submission" date="2017-04" db="EMBL/GenBank/DDBJ databases">
        <authorList>
            <person name="Varghese N."/>
            <person name="Submissions S."/>
        </authorList>
    </citation>
    <scope>NUCLEOTIDE SEQUENCE [LARGE SCALE GENOMIC DNA]</scope>
</reference>
<accession>A0A1Y6E9L9</accession>
<evidence type="ECO:0000313" key="1">
    <source>
        <dbReference type="EMBL" id="SMQ59288.1"/>
    </source>
</evidence>
<dbReference type="RefSeq" id="WP_086433439.1">
    <property type="nucleotide sequence ID" value="NZ_FXWH01000001.1"/>
</dbReference>
<protein>
    <submittedName>
        <fullName evidence="1">Uncharacterized protein</fullName>
    </submittedName>
</protein>
<gene>
    <name evidence="1" type="ORF">SAMN06297229_0243</name>
</gene>
<organism evidence="1 2">
    <name type="scientific">Pseudidiomarina planktonica</name>
    <dbReference type="NCBI Taxonomy" id="1323738"/>
    <lineage>
        <taxon>Bacteria</taxon>
        <taxon>Pseudomonadati</taxon>
        <taxon>Pseudomonadota</taxon>
        <taxon>Gammaproteobacteria</taxon>
        <taxon>Alteromonadales</taxon>
        <taxon>Idiomarinaceae</taxon>
        <taxon>Pseudidiomarina</taxon>
    </lineage>
</organism>
<keyword evidence="2" id="KW-1185">Reference proteome</keyword>
<dbReference type="OrthoDB" id="8778913at2"/>
<evidence type="ECO:0000313" key="2">
    <source>
        <dbReference type="Proteomes" id="UP000194450"/>
    </source>
</evidence>
<sequence length="255" mass="29092">MASYYELKNAPEPISLDVFLDELDKLGDSIFSKEHFDKTLHLLQRLYANREFLLDVVKNYLENPDSQNINHYTSQVFILAERENYTIRAPVWIPDGELVSSRVFAYGLAHDHNFDLLTIGYLGTGYTTYMYSYDADAVTGFKGEDVKLSDCSTFKLTQGSALFMKGNHDIHVQLPPNELSISLNILKSSGSSTKQFEFDIENQKIIRPIRNEIGKSILELSGYFFNDETEGRLKTFSKATGLINFNQRNEGNLLK</sequence>